<dbReference type="Gene3D" id="3.40.1190.10">
    <property type="entry name" value="Mur-like, catalytic domain"/>
    <property type="match status" value="1"/>
</dbReference>
<keyword evidence="3" id="KW-0067">ATP-binding</keyword>
<sequence>MFRKLRDKTRPLRRRLKLGVATYRARNKRSSLICPVIGVTGSSGKSTTTNLLRHVLAGQGKVEALCIENTLTPLARFMAALPLRSDFVLAELGASQSGDILSMSTLLRPTVAVITKVGIEHYSSFRSREGVAEEKGSLVSVLPENGLAILNADDPYVAAMSERTKARAVTFGWSEGADYQVLETRDGFPKQLEVTIRCKQGVFEVATPFLDSTFWLATAAAFACAVELGMEPARVAELIGSAQPIWNRLQTLKIPKGPIFLLDTVKAPAESIEGALAALGKASAKRKTVILGTISDYKGDSRKPYRAAYRLSRELADRVIFVGDHSHRSGATEEDIERGIFASFVEPRAATEYIRQTAQPDELILIKGSATQHLERIAFDWGQNVQCWDPRCGKTIDCRTCGLVEFPRHLHKRKRWSSRWTARYRSWLGGTQ</sequence>
<evidence type="ECO:0000313" key="6">
    <source>
        <dbReference type="EMBL" id="GGA73051.1"/>
    </source>
</evidence>
<dbReference type="Pfam" id="PF08245">
    <property type="entry name" value="Mur_ligase_M"/>
    <property type="match status" value="1"/>
</dbReference>
<dbReference type="InterPro" id="IPR004101">
    <property type="entry name" value="Mur_ligase_C"/>
</dbReference>
<dbReference type="InterPro" id="IPR051046">
    <property type="entry name" value="MurCDEF_CellWall_CoF430Synth"/>
</dbReference>
<dbReference type="Pfam" id="PF02875">
    <property type="entry name" value="Mur_ligase_C"/>
    <property type="match status" value="1"/>
</dbReference>
<keyword evidence="2" id="KW-0547">Nucleotide-binding</keyword>
<dbReference type="GO" id="GO:0016881">
    <property type="term" value="F:acid-amino acid ligase activity"/>
    <property type="evidence" value="ECO:0007669"/>
    <property type="project" value="InterPro"/>
</dbReference>
<organism evidence="6 7">
    <name type="scientific">Nitratireductor aestuarii</name>
    <dbReference type="NCBI Taxonomy" id="1735103"/>
    <lineage>
        <taxon>Bacteria</taxon>
        <taxon>Pseudomonadati</taxon>
        <taxon>Pseudomonadota</taxon>
        <taxon>Alphaproteobacteria</taxon>
        <taxon>Hyphomicrobiales</taxon>
        <taxon>Phyllobacteriaceae</taxon>
        <taxon>Nitratireductor</taxon>
    </lineage>
</organism>
<keyword evidence="7" id="KW-1185">Reference proteome</keyword>
<reference evidence="6" key="2">
    <citation type="submission" date="2020-09" db="EMBL/GenBank/DDBJ databases">
        <authorList>
            <person name="Sun Q."/>
            <person name="Zhou Y."/>
        </authorList>
    </citation>
    <scope>NUCLEOTIDE SEQUENCE</scope>
    <source>
        <strain evidence="6">CGMCC 1.15320</strain>
    </source>
</reference>
<proteinExistence type="predicted"/>
<evidence type="ECO:0008006" key="8">
    <source>
        <dbReference type="Google" id="ProtNLM"/>
    </source>
</evidence>
<evidence type="ECO:0000313" key="7">
    <source>
        <dbReference type="Proteomes" id="UP000636264"/>
    </source>
</evidence>
<accession>A0A916W6T5</accession>
<dbReference type="PANTHER" id="PTHR43024">
    <property type="entry name" value="UDP-N-ACETYLMURAMOYL-TRIPEPTIDE--D-ALANYL-D-ALANINE LIGASE"/>
    <property type="match status" value="1"/>
</dbReference>
<dbReference type="RefSeq" id="WP_188721776.1">
    <property type="nucleotide sequence ID" value="NZ_BMIF01000009.1"/>
</dbReference>
<keyword evidence="1" id="KW-0436">Ligase</keyword>
<dbReference type="Gene3D" id="3.90.190.20">
    <property type="entry name" value="Mur ligase, C-terminal domain"/>
    <property type="match status" value="1"/>
</dbReference>
<dbReference type="InterPro" id="IPR036565">
    <property type="entry name" value="Mur-like_cat_sf"/>
</dbReference>
<dbReference type="SUPFAM" id="SSF53244">
    <property type="entry name" value="MurD-like peptide ligases, peptide-binding domain"/>
    <property type="match status" value="1"/>
</dbReference>
<dbReference type="InterPro" id="IPR013221">
    <property type="entry name" value="Mur_ligase_cen"/>
</dbReference>
<evidence type="ECO:0000259" key="4">
    <source>
        <dbReference type="Pfam" id="PF02875"/>
    </source>
</evidence>
<dbReference type="AlphaFoldDB" id="A0A916W6T5"/>
<feature type="domain" description="Mur ligase central" evidence="5">
    <location>
        <begin position="39"/>
        <end position="223"/>
    </location>
</feature>
<evidence type="ECO:0000256" key="1">
    <source>
        <dbReference type="ARBA" id="ARBA00022598"/>
    </source>
</evidence>
<dbReference type="SUPFAM" id="SSF53623">
    <property type="entry name" value="MurD-like peptide ligases, catalytic domain"/>
    <property type="match status" value="1"/>
</dbReference>
<evidence type="ECO:0000256" key="3">
    <source>
        <dbReference type="ARBA" id="ARBA00022840"/>
    </source>
</evidence>
<name>A0A916W6T5_9HYPH</name>
<feature type="domain" description="Mur ligase C-terminal" evidence="4">
    <location>
        <begin position="248"/>
        <end position="369"/>
    </location>
</feature>
<protein>
    <recommendedName>
        <fullName evidence="8">Mur ligase central domain-containing protein</fullName>
    </recommendedName>
</protein>
<reference evidence="6" key="1">
    <citation type="journal article" date="2014" name="Int. J. Syst. Evol. Microbiol.">
        <title>Complete genome sequence of Corynebacterium casei LMG S-19264T (=DSM 44701T), isolated from a smear-ripened cheese.</title>
        <authorList>
            <consortium name="US DOE Joint Genome Institute (JGI-PGF)"/>
            <person name="Walter F."/>
            <person name="Albersmeier A."/>
            <person name="Kalinowski J."/>
            <person name="Ruckert C."/>
        </authorList>
    </citation>
    <scope>NUCLEOTIDE SEQUENCE</scope>
    <source>
        <strain evidence="6">CGMCC 1.15320</strain>
    </source>
</reference>
<dbReference type="InterPro" id="IPR036615">
    <property type="entry name" value="Mur_ligase_C_dom_sf"/>
</dbReference>
<dbReference type="GO" id="GO:0005524">
    <property type="term" value="F:ATP binding"/>
    <property type="evidence" value="ECO:0007669"/>
    <property type="project" value="UniProtKB-KW"/>
</dbReference>
<dbReference type="Proteomes" id="UP000636264">
    <property type="component" value="Unassembled WGS sequence"/>
</dbReference>
<gene>
    <name evidence="6" type="ORF">GCM10011385_28660</name>
</gene>
<dbReference type="EMBL" id="BMIF01000009">
    <property type="protein sequence ID" value="GGA73051.1"/>
    <property type="molecule type" value="Genomic_DNA"/>
</dbReference>
<evidence type="ECO:0000259" key="5">
    <source>
        <dbReference type="Pfam" id="PF08245"/>
    </source>
</evidence>
<comment type="caution">
    <text evidence="6">The sequence shown here is derived from an EMBL/GenBank/DDBJ whole genome shotgun (WGS) entry which is preliminary data.</text>
</comment>
<evidence type="ECO:0000256" key="2">
    <source>
        <dbReference type="ARBA" id="ARBA00022741"/>
    </source>
</evidence>
<dbReference type="PANTHER" id="PTHR43024:SF1">
    <property type="entry name" value="UDP-N-ACETYLMURAMOYL-TRIPEPTIDE--D-ALANYL-D-ALANINE LIGASE"/>
    <property type="match status" value="1"/>
</dbReference>